<dbReference type="PANTHER" id="PTHR11226:SF3">
    <property type="entry name" value="UDP-GLUCOSE:GLYCOPROTEIN GLUCOSYLTRANSFERASE 1"/>
    <property type="match status" value="1"/>
</dbReference>
<dbReference type="PANTHER" id="PTHR11226">
    <property type="entry name" value="UDP-GLUCOSE GLYCOPROTEIN:GLUCOSYLTRANSFERASE"/>
    <property type="match status" value="1"/>
</dbReference>
<protein>
    <submittedName>
        <fullName evidence="3">UDP-glucose:glycoprotein glucosyltransferase 1-like</fullName>
    </submittedName>
</protein>
<dbReference type="GO" id="GO:0003980">
    <property type="term" value="F:UDP-glucose:glycoprotein glucosyltransferase activity"/>
    <property type="evidence" value="ECO:0007669"/>
    <property type="project" value="InterPro"/>
</dbReference>
<proteinExistence type="predicted"/>
<organism evidence="3">
    <name type="scientific">Castor canadensis</name>
    <name type="common">American beaver</name>
    <dbReference type="NCBI Taxonomy" id="51338"/>
    <lineage>
        <taxon>Eukaryota</taxon>
        <taxon>Metazoa</taxon>
        <taxon>Chordata</taxon>
        <taxon>Craniata</taxon>
        <taxon>Vertebrata</taxon>
        <taxon>Euteleostomi</taxon>
        <taxon>Mammalia</taxon>
        <taxon>Eutheria</taxon>
        <taxon>Euarchontoglires</taxon>
        <taxon>Glires</taxon>
        <taxon>Rodentia</taxon>
        <taxon>Castorimorpha</taxon>
        <taxon>Castoridae</taxon>
        <taxon>Castor</taxon>
    </lineage>
</organism>
<dbReference type="GO" id="GO:0036503">
    <property type="term" value="P:ERAD pathway"/>
    <property type="evidence" value="ECO:0007669"/>
    <property type="project" value="TreeGrafter"/>
</dbReference>
<dbReference type="GO" id="GO:0005783">
    <property type="term" value="C:endoplasmic reticulum"/>
    <property type="evidence" value="ECO:0007669"/>
    <property type="project" value="TreeGrafter"/>
</dbReference>
<dbReference type="InterPro" id="IPR009448">
    <property type="entry name" value="UDP-g_GGtrans"/>
</dbReference>
<dbReference type="GO" id="GO:0018279">
    <property type="term" value="P:protein N-linked glycosylation via asparagine"/>
    <property type="evidence" value="ECO:0007669"/>
    <property type="project" value="TreeGrafter"/>
</dbReference>
<accession>A0A8B7UYB0</accession>
<evidence type="ECO:0000259" key="1">
    <source>
        <dbReference type="Pfam" id="PF18402"/>
    </source>
</evidence>
<reference evidence="3" key="1">
    <citation type="submission" date="2025-08" db="UniProtKB">
        <authorList>
            <consortium name="RefSeq"/>
        </authorList>
    </citation>
    <scope>IDENTIFICATION</scope>
    <source>
        <tissue evidence="3">Leukocyte</tissue>
    </source>
</reference>
<evidence type="ECO:0000259" key="2">
    <source>
        <dbReference type="Pfam" id="PF18403"/>
    </source>
</evidence>
<dbReference type="InterPro" id="IPR040525">
    <property type="entry name" value="UGGT_TRXL_4"/>
</dbReference>
<dbReference type="KEGG" id="ccan:109689486"/>
<evidence type="ECO:0000313" key="3">
    <source>
        <dbReference type="RefSeq" id="XP_020023954.1"/>
    </source>
</evidence>
<feature type="domain" description="UDP-glucose:glycoprotein glucosyltransferase thioredoxin-like" evidence="2">
    <location>
        <begin position="86"/>
        <end position="139"/>
    </location>
</feature>
<dbReference type="InterPro" id="IPR040692">
    <property type="entry name" value="UGGT_TRXL_3"/>
</dbReference>
<dbReference type="OrthoDB" id="27683at2759"/>
<feature type="domain" description="UGGT thioredoxin-like" evidence="1">
    <location>
        <begin position="10"/>
        <end position="61"/>
    </location>
</feature>
<name>A0A8B7UYB0_CASCN</name>
<dbReference type="Pfam" id="PF18403">
    <property type="entry name" value="Thioredoxin_15"/>
    <property type="match status" value="1"/>
</dbReference>
<dbReference type="RefSeq" id="XP_020023954.1">
    <property type="nucleotide sequence ID" value="XM_020168365.1"/>
</dbReference>
<dbReference type="GO" id="GO:0051082">
    <property type="term" value="F:unfolded protein binding"/>
    <property type="evidence" value="ECO:0007669"/>
    <property type="project" value="TreeGrafter"/>
</dbReference>
<gene>
    <name evidence="3" type="primary">LOC109689486</name>
</gene>
<dbReference type="Pfam" id="PF18402">
    <property type="entry name" value="Thioredoxin_14"/>
    <property type="match status" value="1"/>
</dbReference>
<dbReference type="AlphaFoldDB" id="A0A8B7UYB0"/>
<sequence length="151" mass="17483">MPFEKEQLDPDELETITMHKILETTTFFQRAVYLGELSHDQDVVEYIMNQPNVVPRINSRILTAEREYLDLTANNNFFVDDYARFSVLDSEGKTAALANSMSYLTKKDDSFIRPVTFWIVGDFDSPSGRQLLYDAIKHQASILDFILCRVF</sequence>